<evidence type="ECO:0000313" key="4">
    <source>
        <dbReference type="EMBL" id="MDC7785326.1"/>
    </source>
</evidence>
<comment type="caution">
    <text evidence="4">The sequence shown here is derived from an EMBL/GenBank/DDBJ whole genome shotgun (WGS) entry which is preliminary data.</text>
</comment>
<dbReference type="InterPro" id="IPR001128">
    <property type="entry name" value="Cyt_P450"/>
</dbReference>
<dbReference type="InterPro" id="IPR036396">
    <property type="entry name" value="Cyt_P450_sf"/>
</dbReference>
<evidence type="ECO:0000256" key="3">
    <source>
        <dbReference type="RuleBase" id="RU000461"/>
    </source>
</evidence>
<name>A0ABT5J6P6_RHOTP</name>
<comment type="similarity">
    <text evidence="2 3">Belongs to the cytochrome P450 family.</text>
</comment>
<dbReference type="PROSITE" id="PS00086">
    <property type="entry name" value="CYTOCHROME_P450"/>
    <property type="match status" value="1"/>
</dbReference>
<keyword evidence="3" id="KW-0560">Oxidoreductase</keyword>
<dbReference type="RefSeq" id="WP_272776173.1">
    <property type="nucleotide sequence ID" value="NZ_JAQQLI010000007.1"/>
</dbReference>
<accession>A0ABT5J6P6</accession>
<dbReference type="SUPFAM" id="SSF48264">
    <property type="entry name" value="Cytochrome P450"/>
    <property type="match status" value="1"/>
</dbReference>
<evidence type="ECO:0000256" key="1">
    <source>
        <dbReference type="ARBA" id="ARBA00001971"/>
    </source>
</evidence>
<keyword evidence="3" id="KW-0408">Iron</keyword>
<dbReference type="EMBL" id="JAQQLI010000007">
    <property type="protein sequence ID" value="MDC7785326.1"/>
    <property type="molecule type" value="Genomic_DNA"/>
</dbReference>
<gene>
    <name evidence="4" type="ORF">PQJ73_06490</name>
</gene>
<evidence type="ECO:0000256" key="2">
    <source>
        <dbReference type="ARBA" id="ARBA00010617"/>
    </source>
</evidence>
<reference evidence="4" key="2">
    <citation type="submission" date="2023-02" db="EMBL/GenBank/DDBJ databases">
        <authorList>
            <person name="Rayyan A."/>
            <person name="Meyer T."/>
            <person name="Kyndt J.A."/>
        </authorList>
    </citation>
    <scope>NUCLEOTIDE SEQUENCE</scope>
    <source>
        <strain evidence="4">DSM 9987</strain>
    </source>
</reference>
<keyword evidence="5" id="KW-1185">Reference proteome</keyword>
<dbReference type="PANTHER" id="PTHR46696:SF1">
    <property type="entry name" value="CYTOCHROME P450 YJIB-RELATED"/>
    <property type="match status" value="1"/>
</dbReference>
<dbReference type="Proteomes" id="UP001165652">
    <property type="component" value="Unassembled WGS sequence"/>
</dbReference>
<organism evidence="4 5">
    <name type="scientific">Rhodoplanes tepidamans</name>
    <name type="common">Rhodoplanes cryptolactis</name>
    <dbReference type="NCBI Taxonomy" id="200616"/>
    <lineage>
        <taxon>Bacteria</taxon>
        <taxon>Pseudomonadati</taxon>
        <taxon>Pseudomonadota</taxon>
        <taxon>Alphaproteobacteria</taxon>
        <taxon>Hyphomicrobiales</taxon>
        <taxon>Nitrobacteraceae</taxon>
        <taxon>Rhodoplanes</taxon>
    </lineage>
</organism>
<dbReference type="PANTHER" id="PTHR46696">
    <property type="entry name" value="P450, PUTATIVE (EUROFUNG)-RELATED"/>
    <property type="match status" value="1"/>
</dbReference>
<dbReference type="Pfam" id="PF00067">
    <property type="entry name" value="p450"/>
    <property type="match status" value="1"/>
</dbReference>
<protein>
    <submittedName>
        <fullName evidence="4">Cytochrome P450</fullName>
    </submittedName>
</protein>
<reference evidence="4" key="1">
    <citation type="journal article" date="2023" name="Microbiol Resour">
        <title>Genome Sequences of Rhodoplanes serenus and Two Thermotolerant Strains, Rhodoplanes tepidamans and 'Rhodoplanes cryptolactis,' Further Refine the Genus.</title>
        <authorList>
            <person name="Rayyan A.A."/>
            <person name="Kyndt J.A."/>
        </authorList>
    </citation>
    <scope>NUCLEOTIDE SEQUENCE</scope>
    <source>
        <strain evidence="4">DSM 9987</strain>
    </source>
</reference>
<dbReference type="PRINTS" id="PR00359">
    <property type="entry name" value="BP450"/>
</dbReference>
<proteinExistence type="inferred from homology"/>
<dbReference type="Gene3D" id="1.10.630.10">
    <property type="entry name" value="Cytochrome P450"/>
    <property type="match status" value="1"/>
</dbReference>
<dbReference type="InterPro" id="IPR002397">
    <property type="entry name" value="Cyt_P450_B"/>
</dbReference>
<dbReference type="InterPro" id="IPR017972">
    <property type="entry name" value="Cyt_P450_CS"/>
</dbReference>
<keyword evidence="3" id="KW-0479">Metal-binding</keyword>
<keyword evidence="3" id="KW-0349">Heme</keyword>
<sequence>MPGYLERFDATPAAERWPLVRGWLFGEPLPFFAELRAHRPVLPTPEATLATRFADCAEILARPDLYSVALYRPKQGDYWMAQDDTAVHWREKGIMQAILDREDVPAIRAWVATTAAARLAAANGRIDAVAGLTRAVPIALVQEWFGFDDGDPDALCRWSYWNQMDAFWNQPFDAVAVPDPGEIVRQREAANAEMRDYLVALVRRRAAELQAGGTGRDPVSRLLRLAGSGAARFDPARVVLNVGGLLIGAVETTSHAVVNALDVLLADPQRRDAARAAAAADDPAAIDGFVFEAMRFRPAFPYFFRTCEADAVLARGTDHQTAVPKGTTVLAVTHAAMFDATAISAPERFDPGRGNGNTFHFGAGLHACLGRAIGGVMIPEIVRQALRLPELAVGPVDRRGGPVPEAWAWTWRV</sequence>
<keyword evidence="3" id="KW-0503">Monooxygenase</keyword>
<evidence type="ECO:0000313" key="5">
    <source>
        <dbReference type="Proteomes" id="UP001165652"/>
    </source>
</evidence>
<comment type="cofactor">
    <cofactor evidence="1">
        <name>heme</name>
        <dbReference type="ChEBI" id="CHEBI:30413"/>
    </cofactor>
</comment>